<accession>A0ABQ4XK81</accession>
<protein>
    <submittedName>
        <fullName evidence="1">Uncharacterized protein</fullName>
    </submittedName>
</protein>
<gene>
    <name evidence="1" type="ORF">Tco_0679907</name>
</gene>
<organism evidence="1 2">
    <name type="scientific">Tanacetum coccineum</name>
    <dbReference type="NCBI Taxonomy" id="301880"/>
    <lineage>
        <taxon>Eukaryota</taxon>
        <taxon>Viridiplantae</taxon>
        <taxon>Streptophyta</taxon>
        <taxon>Embryophyta</taxon>
        <taxon>Tracheophyta</taxon>
        <taxon>Spermatophyta</taxon>
        <taxon>Magnoliopsida</taxon>
        <taxon>eudicotyledons</taxon>
        <taxon>Gunneridae</taxon>
        <taxon>Pentapetalae</taxon>
        <taxon>asterids</taxon>
        <taxon>campanulids</taxon>
        <taxon>Asterales</taxon>
        <taxon>Asteraceae</taxon>
        <taxon>Asteroideae</taxon>
        <taxon>Anthemideae</taxon>
        <taxon>Anthemidinae</taxon>
        <taxon>Tanacetum</taxon>
    </lineage>
</organism>
<dbReference type="Proteomes" id="UP001151760">
    <property type="component" value="Unassembled WGS sequence"/>
</dbReference>
<keyword evidence="2" id="KW-1185">Reference proteome</keyword>
<name>A0ABQ4XK81_9ASTR</name>
<dbReference type="EMBL" id="BQNB010009571">
    <property type="protein sequence ID" value="GJS65343.1"/>
    <property type="molecule type" value="Genomic_DNA"/>
</dbReference>
<comment type="caution">
    <text evidence="1">The sequence shown here is derived from an EMBL/GenBank/DDBJ whole genome shotgun (WGS) entry which is preliminary data.</text>
</comment>
<evidence type="ECO:0000313" key="2">
    <source>
        <dbReference type="Proteomes" id="UP001151760"/>
    </source>
</evidence>
<reference evidence="1" key="2">
    <citation type="submission" date="2022-01" db="EMBL/GenBank/DDBJ databases">
        <authorList>
            <person name="Yamashiro T."/>
            <person name="Shiraishi A."/>
            <person name="Satake H."/>
            <person name="Nakayama K."/>
        </authorList>
    </citation>
    <scope>NUCLEOTIDE SEQUENCE</scope>
</reference>
<reference evidence="1" key="1">
    <citation type="journal article" date="2022" name="Int. J. Mol. Sci.">
        <title>Draft Genome of Tanacetum Coccineum: Genomic Comparison of Closely Related Tanacetum-Family Plants.</title>
        <authorList>
            <person name="Yamashiro T."/>
            <person name="Shiraishi A."/>
            <person name="Nakayama K."/>
            <person name="Satake H."/>
        </authorList>
    </citation>
    <scope>NUCLEOTIDE SEQUENCE</scope>
</reference>
<sequence>MEDDYGDGCYGLIVLTGINVRLDLFWGLIIAVNGWLWKLWNLNFRDSLLWSTDGYGSLMQGCYECFIIRFNNLVVLHGSLAMPANICVCYLDESYRVVSWFVSMEVSREGYLEVLGNNMCLRWFMLQFCFRDDEVLEVMTDGEAQVVVIFEVGAILRSLSWKVQAALHCCLLVDISTSYWGPCSLVRAPHLYSSDDGKIAAYECESNLDVEEDTKSSSEFLVDLNAEFHNRTLLANQKRFYQRSGRVGSARKPMDKSNETCFAYYNGKYKALKAELALLTKMIDVVSKNKSEKGLVAESSDWDEESLSFEDEGVTRVKAFMVIAKDEPAMGKADVRSGQWVEITMKNVQRLLSMTDGDERKHVLDYTNVDLHYVEDP</sequence>
<proteinExistence type="predicted"/>
<evidence type="ECO:0000313" key="1">
    <source>
        <dbReference type="EMBL" id="GJS65343.1"/>
    </source>
</evidence>